<evidence type="ECO:0000313" key="5">
    <source>
        <dbReference type="Proteomes" id="UP000261480"/>
    </source>
</evidence>
<dbReference type="Gene3D" id="3.10.100.10">
    <property type="entry name" value="Mannose-Binding Protein A, subunit A"/>
    <property type="match status" value="1"/>
</dbReference>
<dbReference type="InterPro" id="IPR016186">
    <property type="entry name" value="C-type_lectin-like/link_sf"/>
</dbReference>
<keyword evidence="2" id="KW-0175">Coiled coil</keyword>
<evidence type="ECO:0000256" key="2">
    <source>
        <dbReference type="SAM" id="Coils"/>
    </source>
</evidence>
<accession>A0A3B3WCM1</accession>
<name>A0A3B3WCM1_9TELE</name>
<evidence type="ECO:0000313" key="4">
    <source>
        <dbReference type="Ensembl" id="ENSPMEP00000000284.1"/>
    </source>
</evidence>
<dbReference type="Proteomes" id="UP000261480">
    <property type="component" value="Unplaced"/>
</dbReference>
<dbReference type="PANTHER" id="PTHR22803">
    <property type="entry name" value="MANNOSE, PHOSPHOLIPASE, LECTIN RECEPTOR RELATED"/>
    <property type="match status" value="1"/>
</dbReference>
<dbReference type="STRING" id="48701.ENSPMEP00000000284"/>
<dbReference type="Ensembl" id="ENSPMET00000016141.1">
    <property type="protein sequence ID" value="ENSPMEP00000000284.1"/>
    <property type="gene ID" value="ENSPMEG00000001044.1"/>
</dbReference>
<organism evidence="4 5">
    <name type="scientific">Poecilia mexicana</name>
    <dbReference type="NCBI Taxonomy" id="48701"/>
    <lineage>
        <taxon>Eukaryota</taxon>
        <taxon>Metazoa</taxon>
        <taxon>Chordata</taxon>
        <taxon>Craniata</taxon>
        <taxon>Vertebrata</taxon>
        <taxon>Euteleostomi</taxon>
        <taxon>Actinopterygii</taxon>
        <taxon>Neopterygii</taxon>
        <taxon>Teleostei</taxon>
        <taxon>Neoteleostei</taxon>
        <taxon>Acanthomorphata</taxon>
        <taxon>Ovalentaria</taxon>
        <taxon>Atherinomorphae</taxon>
        <taxon>Cyprinodontiformes</taxon>
        <taxon>Poeciliidae</taxon>
        <taxon>Poeciliinae</taxon>
        <taxon>Poecilia</taxon>
    </lineage>
</organism>
<dbReference type="AlphaFoldDB" id="A0A3B3WCM1"/>
<feature type="coiled-coil region" evidence="2">
    <location>
        <begin position="21"/>
        <end position="48"/>
    </location>
</feature>
<dbReference type="SMART" id="SM00034">
    <property type="entry name" value="CLECT"/>
    <property type="match status" value="1"/>
</dbReference>
<reference evidence="4" key="1">
    <citation type="submission" date="2025-08" db="UniProtKB">
        <authorList>
            <consortium name="Ensembl"/>
        </authorList>
    </citation>
    <scope>IDENTIFICATION</scope>
</reference>
<keyword evidence="5" id="KW-1185">Reference proteome</keyword>
<dbReference type="InterPro" id="IPR033989">
    <property type="entry name" value="CD209-like_CTLD"/>
</dbReference>
<dbReference type="GO" id="GO:0030246">
    <property type="term" value="F:carbohydrate binding"/>
    <property type="evidence" value="ECO:0007669"/>
    <property type="project" value="UniProtKB-KW"/>
</dbReference>
<sequence>TCSHFFSFTECCCFLQSAFDKIRTNQTLQTLKEENEALRRNLSDIKTGSTTSTPACGCPKCPTCPTCPPPPAVQSLTCLTCEAGWEPHGGNCYYFSTSKSSWTDSRRSCTDLGSDLVKIDSREEQMFLEIRVRDLMENDGENFWIGLTDSKEEGKWLWVDGSPLNKSLSFWMPWEPDNTNITNPGGEDCGGMGKKGGADDLMCWFDQLCGLRRRSICEKPADLPKPKERLSYGMSGWINPL</sequence>
<keyword evidence="1" id="KW-0430">Lectin</keyword>
<dbReference type="InterPro" id="IPR016187">
    <property type="entry name" value="CTDL_fold"/>
</dbReference>
<dbReference type="SUPFAM" id="SSF56436">
    <property type="entry name" value="C-type lectin-like"/>
    <property type="match status" value="1"/>
</dbReference>
<evidence type="ECO:0000256" key="1">
    <source>
        <dbReference type="ARBA" id="ARBA00022734"/>
    </source>
</evidence>
<evidence type="ECO:0000259" key="3">
    <source>
        <dbReference type="PROSITE" id="PS50041"/>
    </source>
</evidence>
<proteinExistence type="predicted"/>
<dbReference type="Pfam" id="PF00059">
    <property type="entry name" value="Lectin_C"/>
    <property type="match status" value="1"/>
</dbReference>
<dbReference type="InterPro" id="IPR001304">
    <property type="entry name" value="C-type_lectin-like"/>
</dbReference>
<reference evidence="4" key="2">
    <citation type="submission" date="2025-09" db="UniProtKB">
        <authorList>
            <consortium name="Ensembl"/>
        </authorList>
    </citation>
    <scope>IDENTIFICATION</scope>
</reference>
<protein>
    <recommendedName>
        <fullName evidence="3">C-type lectin domain-containing protein</fullName>
    </recommendedName>
</protein>
<dbReference type="InterPro" id="IPR050111">
    <property type="entry name" value="C-type_lectin/snaclec_domain"/>
</dbReference>
<feature type="domain" description="C-type lectin" evidence="3">
    <location>
        <begin position="88"/>
        <end position="218"/>
    </location>
</feature>
<dbReference type="CDD" id="cd03590">
    <property type="entry name" value="CLECT_DC-SIGN_like"/>
    <property type="match status" value="1"/>
</dbReference>
<dbReference type="PROSITE" id="PS50041">
    <property type="entry name" value="C_TYPE_LECTIN_2"/>
    <property type="match status" value="1"/>
</dbReference>